<sequence length="74" mass="8148">EEFFNHADPLSEGNITTSSITALNNRSFQKEDILLQGAEEMNKELYEAAKRGDSTGVQSALSQGANVNYQNPEK</sequence>
<organism evidence="2">
    <name type="scientific">Amphimedon queenslandica</name>
    <name type="common">Sponge</name>
    <dbReference type="NCBI Taxonomy" id="400682"/>
    <lineage>
        <taxon>Eukaryota</taxon>
        <taxon>Metazoa</taxon>
        <taxon>Porifera</taxon>
        <taxon>Demospongiae</taxon>
        <taxon>Heteroscleromorpha</taxon>
        <taxon>Haplosclerida</taxon>
        <taxon>Niphatidae</taxon>
        <taxon>Amphimedon</taxon>
    </lineage>
</organism>
<protein>
    <submittedName>
        <fullName evidence="2">Uncharacterized protein</fullName>
    </submittedName>
</protein>
<proteinExistence type="predicted"/>
<accession>A0A1X7T5V5</accession>
<dbReference type="InParanoid" id="A0A1X7T5V5"/>
<feature type="region of interest" description="Disordered" evidence="1">
    <location>
        <begin position="53"/>
        <end position="74"/>
    </location>
</feature>
<dbReference type="EnsemblMetazoa" id="Aqu2.1.09898_001">
    <property type="protein sequence ID" value="Aqu2.1.09898_001"/>
    <property type="gene ID" value="Aqu2.1.09898"/>
</dbReference>
<evidence type="ECO:0000313" key="2">
    <source>
        <dbReference type="EnsemblMetazoa" id="Aqu2.1.09898_001"/>
    </source>
</evidence>
<dbReference type="OrthoDB" id="194358at2759"/>
<name>A0A1X7T5V5_AMPQE</name>
<dbReference type="AlphaFoldDB" id="A0A1X7T5V5"/>
<feature type="compositionally biased region" description="Polar residues" evidence="1">
    <location>
        <begin position="55"/>
        <end position="74"/>
    </location>
</feature>
<reference evidence="2" key="1">
    <citation type="submission" date="2017-05" db="UniProtKB">
        <authorList>
            <consortium name="EnsemblMetazoa"/>
        </authorList>
    </citation>
    <scope>IDENTIFICATION</scope>
</reference>
<evidence type="ECO:0000256" key="1">
    <source>
        <dbReference type="SAM" id="MobiDB-lite"/>
    </source>
</evidence>